<keyword evidence="14" id="KW-0333">Golgi apparatus</keyword>
<comment type="subcellular location">
    <subcellularLocation>
        <location evidence="1">Endoplasmic reticulum</location>
    </subcellularLocation>
    <subcellularLocation>
        <location evidence="3">Golgi apparatus</location>
    </subcellularLocation>
    <subcellularLocation>
        <location evidence="2">Lysosome</location>
    </subcellularLocation>
    <subcellularLocation>
        <location evidence="4">Secreted</location>
    </subcellularLocation>
</comment>
<dbReference type="GO" id="GO:0070573">
    <property type="term" value="F:metallodipeptidase activity"/>
    <property type="evidence" value="ECO:0007669"/>
    <property type="project" value="InterPro"/>
</dbReference>
<evidence type="ECO:0000256" key="14">
    <source>
        <dbReference type="ARBA" id="ARBA00023034"/>
    </source>
</evidence>
<evidence type="ECO:0000256" key="19">
    <source>
        <dbReference type="ARBA" id="ARBA00025833"/>
    </source>
</evidence>
<feature type="domain" description="Peptidase M28" evidence="22">
    <location>
        <begin position="263"/>
        <end position="452"/>
    </location>
</feature>
<evidence type="ECO:0000256" key="5">
    <source>
        <dbReference type="ARBA" id="ARBA00014116"/>
    </source>
</evidence>
<evidence type="ECO:0000313" key="24">
    <source>
        <dbReference type="Proteomes" id="UP000326287"/>
    </source>
</evidence>
<evidence type="ECO:0000256" key="17">
    <source>
        <dbReference type="ARBA" id="ARBA00023180"/>
    </source>
</evidence>
<keyword evidence="17" id="KW-0325">Glycoprotein</keyword>
<sequence length="464" mass="49481">MRYLKHLSVLTLGLILAGHALAQGPTEAQLAKSEELARWALEQNLGYEIVESLTTEVGARLAGTEAEERARQWAVTKLKKLGFKNVRVEHFDLPVWERGLERAEILAPYPQALVITSLGGSTSTGHQGVEGDVVGFSSLAALKAADADTLKGKIAYIGEVMTRTQDGSGYGVAGAKRREAAYVAKEKGALAVLIRSVGTSSHRFAHTGQMRRVTSQPIPDGVPAAALAAPDADQLERILASGKTVTLHLLLTPETRPAGRSGNVIAEIPGKKKPEEIVLLGAHLDSWDMATGAVDDGAGVGIVVAAAKHLMDETKRPERTVRVVLFGAEEVGLVGGKAYVEMHKDELKNHVIASESDFGAGRIWRFETRAGEGRVAAAQALGHGVRMLGAAPGGNAASGGPDLLFMRGEGVPVVTLKQNGWDYFDLHHTPNDTLDKIHPADLAHNVAAWLSFVYLAANTGEYYR</sequence>
<evidence type="ECO:0000256" key="2">
    <source>
        <dbReference type="ARBA" id="ARBA00004371"/>
    </source>
</evidence>
<feature type="chain" id="PRO_5024812969" description="Carboxypeptidase Q" evidence="21">
    <location>
        <begin position="23"/>
        <end position="464"/>
    </location>
</feature>
<keyword evidence="10 21" id="KW-0732">Signal</keyword>
<dbReference type="RefSeq" id="WP_152661317.1">
    <property type="nucleotide sequence ID" value="NZ_CP036422.1"/>
</dbReference>
<keyword evidence="15" id="KW-0482">Metalloprotease</keyword>
<evidence type="ECO:0000256" key="11">
    <source>
        <dbReference type="ARBA" id="ARBA00022801"/>
    </source>
</evidence>
<dbReference type="EMBL" id="CP036422">
    <property type="protein sequence ID" value="QFU75211.1"/>
    <property type="molecule type" value="Genomic_DNA"/>
</dbReference>
<keyword evidence="9" id="KW-0479">Metal-binding</keyword>
<keyword evidence="16" id="KW-0865">Zymogen</keyword>
<evidence type="ECO:0000256" key="12">
    <source>
        <dbReference type="ARBA" id="ARBA00022824"/>
    </source>
</evidence>
<evidence type="ECO:0000256" key="7">
    <source>
        <dbReference type="ARBA" id="ARBA00022645"/>
    </source>
</evidence>
<dbReference type="PANTHER" id="PTHR12053:SF3">
    <property type="entry name" value="CARBOXYPEPTIDASE Q"/>
    <property type="match status" value="1"/>
</dbReference>
<dbReference type="KEGG" id="halc:EY643_05845"/>
<evidence type="ECO:0000256" key="3">
    <source>
        <dbReference type="ARBA" id="ARBA00004555"/>
    </source>
</evidence>
<keyword evidence="13" id="KW-0862">Zinc</keyword>
<dbReference type="SUPFAM" id="SSF53187">
    <property type="entry name" value="Zn-dependent exopeptidases"/>
    <property type="match status" value="1"/>
</dbReference>
<keyword evidence="7" id="KW-0121">Carboxypeptidase</keyword>
<comment type="subunit">
    <text evidence="19">Homodimer. The monomeric form is inactive while the homodimer is active.</text>
</comment>
<evidence type="ECO:0000256" key="21">
    <source>
        <dbReference type="SAM" id="SignalP"/>
    </source>
</evidence>
<keyword evidence="12" id="KW-0256">Endoplasmic reticulum</keyword>
<dbReference type="GO" id="GO:0005576">
    <property type="term" value="C:extracellular region"/>
    <property type="evidence" value="ECO:0007669"/>
    <property type="project" value="UniProtKB-SubCell"/>
</dbReference>
<evidence type="ECO:0000256" key="6">
    <source>
        <dbReference type="ARBA" id="ARBA00022525"/>
    </source>
</evidence>
<keyword evidence="18" id="KW-0458">Lysosome</keyword>
<dbReference type="OrthoDB" id="9769665at2"/>
<reference evidence="23 24" key="1">
    <citation type="submission" date="2019-02" db="EMBL/GenBank/DDBJ databases">
        <authorList>
            <person name="Li S.-H."/>
        </authorList>
    </citation>
    <scope>NUCLEOTIDE SEQUENCE [LARGE SCALE GENOMIC DNA]</scope>
    <source>
        <strain evidence="23 24">IMCC14385</strain>
    </source>
</reference>
<evidence type="ECO:0000256" key="15">
    <source>
        <dbReference type="ARBA" id="ARBA00023049"/>
    </source>
</evidence>
<dbReference type="Gene3D" id="3.50.30.30">
    <property type="match status" value="1"/>
</dbReference>
<keyword evidence="6" id="KW-0964">Secreted</keyword>
<dbReference type="Proteomes" id="UP000326287">
    <property type="component" value="Chromosome"/>
</dbReference>
<evidence type="ECO:0000256" key="18">
    <source>
        <dbReference type="ARBA" id="ARBA00023228"/>
    </source>
</evidence>
<evidence type="ECO:0000256" key="4">
    <source>
        <dbReference type="ARBA" id="ARBA00004613"/>
    </source>
</evidence>
<evidence type="ECO:0000259" key="22">
    <source>
        <dbReference type="Pfam" id="PF04389"/>
    </source>
</evidence>
<name>A0A5P9NHD7_9GAMM</name>
<gene>
    <name evidence="23" type="ORF">EY643_05845</name>
</gene>
<dbReference type="PANTHER" id="PTHR12053">
    <property type="entry name" value="PROTEASE FAMILY M28 PLASMA GLUTAMATE CARBOXYPEPTIDASE-RELATED"/>
    <property type="match status" value="1"/>
</dbReference>
<evidence type="ECO:0000256" key="8">
    <source>
        <dbReference type="ARBA" id="ARBA00022670"/>
    </source>
</evidence>
<keyword evidence="24" id="KW-1185">Reference proteome</keyword>
<evidence type="ECO:0000256" key="9">
    <source>
        <dbReference type="ARBA" id="ARBA00022723"/>
    </source>
</evidence>
<dbReference type="GO" id="GO:0005764">
    <property type="term" value="C:lysosome"/>
    <property type="evidence" value="ECO:0007669"/>
    <property type="project" value="UniProtKB-SubCell"/>
</dbReference>
<proteinExistence type="predicted"/>
<feature type="signal peptide" evidence="21">
    <location>
        <begin position="1"/>
        <end position="22"/>
    </location>
</feature>
<dbReference type="AlphaFoldDB" id="A0A5P9NHD7"/>
<dbReference type="GO" id="GO:0004180">
    <property type="term" value="F:carboxypeptidase activity"/>
    <property type="evidence" value="ECO:0007669"/>
    <property type="project" value="UniProtKB-KW"/>
</dbReference>
<dbReference type="GO" id="GO:0046872">
    <property type="term" value="F:metal ion binding"/>
    <property type="evidence" value="ECO:0007669"/>
    <property type="project" value="UniProtKB-KW"/>
</dbReference>
<keyword evidence="11 23" id="KW-0378">Hydrolase</keyword>
<dbReference type="InterPro" id="IPR007484">
    <property type="entry name" value="Peptidase_M28"/>
</dbReference>
<evidence type="ECO:0000256" key="1">
    <source>
        <dbReference type="ARBA" id="ARBA00004240"/>
    </source>
</evidence>
<organism evidence="23 24">
    <name type="scientific">Halioglobus maricola</name>
    <dbReference type="NCBI Taxonomy" id="2601894"/>
    <lineage>
        <taxon>Bacteria</taxon>
        <taxon>Pseudomonadati</taxon>
        <taxon>Pseudomonadota</taxon>
        <taxon>Gammaproteobacteria</taxon>
        <taxon>Cellvibrionales</taxon>
        <taxon>Halieaceae</taxon>
        <taxon>Halioglobus</taxon>
    </lineage>
</organism>
<keyword evidence="8" id="KW-0645">Protease</keyword>
<evidence type="ECO:0000256" key="10">
    <source>
        <dbReference type="ARBA" id="ARBA00022729"/>
    </source>
</evidence>
<dbReference type="GO" id="GO:0006508">
    <property type="term" value="P:proteolysis"/>
    <property type="evidence" value="ECO:0007669"/>
    <property type="project" value="UniProtKB-KW"/>
</dbReference>
<evidence type="ECO:0000313" key="23">
    <source>
        <dbReference type="EMBL" id="QFU75211.1"/>
    </source>
</evidence>
<dbReference type="Pfam" id="PF04389">
    <property type="entry name" value="Peptidase_M28"/>
    <property type="match status" value="1"/>
</dbReference>
<protein>
    <recommendedName>
        <fullName evidence="5">Carboxypeptidase Q</fullName>
    </recommendedName>
    <alternativeName>
        <fullName evidence="20">Plasma glutamate carboxypeptidase</fullName>
    </alternativeName>
</protein>
<evidence type="ECO:0000256" key="13">
    <source>
        <dbReference type="ARBA" id="ARBA00022833"/>
    </source>
</evidence>
<dbReference type="InterPro" id="IPR039866">
    <property type="entry name" value="CPQ"/>
</dbReference>
<evidence type="ECO:0000256" key="20">
    <source>
        <dbReference type="ARBA" id="ARBA00033328"/>
    </source>
</evidence>
<evidence type="ECO:0000256" key="16">
    <source>
        <dbReference type="ARBA" id="ARBA00023145"/>
    </source>
</evidence>
<accession>A0A5P9NHD7</accession>
<dbReference type="Gene3D" id="3.40.630.10">
    <property type="entry name" value="Zn peptidases"/>
    <property type="match status" value="1"/>
</dbReference>